<dbReference type="Proteomes" id="UP000236291">
    <property type="component" value="Unassembled WGS sequence"/>
</dbReference>
<dbReference type="STRING" id="57577.A0A2K3LC99"/>
<evidence type="ECO:0000313" key="3">
    <source>
        <dbReference type="Proteomes" id="UP000236291"/>
    </source>
</evidence>
<gene>
    <name evidence="2" type="ORF">L195_g032104</name>
</gene>
<dbReference type="AlphaFoldDB" id="A0A2K3LC99"/>
<proteinExistence type="predicted"/>
<dbReference type="EMBL" id="ASHM01030196">
    <property type="protein sequence ID" value="PNX76159.1"/>
    <property type="molecule type" value="Genomic_DNA"/>
</dbReference>
<reference evidence="2 3" key="1">
    <citation type="journal article" date="2014" name="Am. J. Bot.">
        <title>Genome assembly and annotation for red clover (Trifolium pratense; Fabaceae).</title>
        <authorList>
            <person name="Istvanek J."/>
            <person name="Jaros M."/>
            <person name="Krenek A."/>
            <person name="Repkova J."/>
        </authorList>
    </citation>
    <scope>NUCLEOTIDE SEQUENCE [LARGE SCALE GENOMIC DNA]</scope>
    <source>
        <strain evidence="3">cv. Tatra</strain>
        <tissue evidence="2">Young leaves</tissue>
    </source>
</reference>
<comment type="caution">
    <text evidence="2">The sequence shown here is derived from an EMBL/GenBank/DDBJ whole genome shotgun (WGS) entry which is preliminary data.</text>
</comment>
<name>A0A2K3LC99_TRIPR</name>
<reference evidence="2 3" key="2">
    <citation type="journal article" date="2017" name="Front. Plant Sci.">
        <title>Gene Classification and Mining of Molecular Markers Useful in Red Clover (Trifolium pratense) Breeding.</title>
        <authorList>
            <person name="Istvanek J."/>
            <person name="Dluhosova J."/>
            <person name="Dluhos P."/>
            <person name="Patkova L."/>
            <person name="Nedelnik J."/>
            <person name="Repkova J."/>
        </authorList>
    </citation>
    <scope>NUCLEOTIDE SEQUENCE [LARGE SCALE GENOMIC DNA]</scope>
    <source>
        <strain evidence="3">cv. Tatra</strain>
        <tissue evidence="2">Young leaves</tissue>
    </source>
</reference>
<protein>
    <recommendedName>
        <fullName evidence="4">Capsid protein</fullName>
    </recommendedName>
</protein>
<accession>A0A2K3LC99</accession>
<sequence>MASLNRDMVKEHDSEMERNKNTSSLKPTRFEARKNVTAPSGSRDAIVETLIFNTSMNFPFRSITYPRISTFLPCFATPMCYLTHMDNLMSSTKRWTENCMGWVPPYSQIYIGILFYIQTFRAMECAGLLSAGSEILTLLNGFLTVYPLDSVYVPGPLVQCFKNISCFWPCATDRFGNVSPSIPARPGWSQDLRYRLKDHLTTHLPHIYLFASRLRSTCNAATRANVRESSFTADVDGPKYLATLFSQPCDLNANEIANLTGPGAAHAYAGNLKLWQKAAAQIDLFGCCPILLDVNEHEVVDSWASFLGFDESTAWFGSLNAMMAKYCQFWRASRPLSECSPSGSAAGAVVCRQLSGLINKYSWNARKGTHNATTHKSDNQIGHYSMNETFSLKFSAATTIEDIPEDHLYAASTYNVNLLPVNSDAANYHHGRFWDIFPNTRELTRTEIIPGVLDTITCEFHSDSRIYPDHA</sequence>
<evidence type="ECO:0000256" key="1">
    <source>
        <dbReference type="SAM" id="MobiDB-lite"/>
    </source>
</evidence>
<feature type="region of interest" description="Disordered" evidence="1">
    <location>
        <begin position="1"/>
        <end position="29"/>
    </location>
</feature>
<evidence type="ECO:0008006" key="4">
    <source>
        <dbReference type="Google" id="ProtNLM"/>
    </source>
</evidence>
<organism evidence="2 3">
    <name type="scientific">Trifolium pratense</name>
    <name type="common">Red clover</name>
    <dbReference type="NCBI Taxonomy" id="57577"/>
    <lineage>
        <taxon>Eukaryota</taxon>
        <taxon>Viridiplantae</taxon>
        <taxon>Streptophyta</taxon>
        <taxon>Embryophyta</taxon>
        <taxon>Tracheophyta</taxon>
        <taxon>Spermatophyta</taxon>
        <taxon>Magnoliopsida</taxon>
        <taxon>eudicotyledons</taxon>
        <taxon>Gunneridae</taxon>
        <taxon>Pentapetalae</taxon>
        <taxon>rosids</taxon>
        <taxon>fabids</taxon>
        <taxon>Fabales</taxon>
        <taxon>Fabaceae</taxon>
        <taxon>Papilionoideae</taxon>
        <taxon>50 kb inversion clade</taxon>
        <taxon>NPAAA clade</taxon>
        <taxon>Hologalegina</taxon>
        <taxon>IRL clade</taxon>
        <taxon>Trifolieae</taxon>
        <taxon>Trifolium</taxon>
    </lineage>
</organism>
<feature type="compositionally biased region" description="Basic and acidic residues" evidence="1">
    <location>
        <begin position="7"/>
        <end position="20"/>
    </location>
</feature>
<evidence type="ECO:0000313" key="2">
    <source>
        <dbReference type="EMBL" id="PNX76159.1"/>
    </source>
</evidence>